<evidence type="ECO:0000256" key="6">
    <source>
        <dbReference type="ARBA" id="ARBA00022723"/>
    </source>
</evidence>
<dbReference type="Gene3D" id="1.10.150.20">
    <property type="entry name" value="5' to 3' exonuclease, C-terminal subdomain"/>
    <property type="match status" value="2"/>
</dbReference>
<evidence type="ECO:0000256" key="15">
    <source>
        <dbReference type="HAMAP-Rule" id="MF_01588"/>
    </source>
</evidence>
<dbReference type="InterPro" id="IPR013840">
    <property type="entry name" value="DNAligase_N"/>
</dbReference>
<dbReference type="InterPro" id="IPR010994">
    <property type="entry name" value="RuvA_2-like"/>
</dbReference>
<keyword evidence="9 15" id="KW-0460">Magnesium</keyword>
<feature type="binding site" evidence="15">
    <location>
        <position position="121"/>
    </location>
    <ligand>
        <name>NAD(+)</name>
        <dbReference type="ChEBI" id="CHEBI:57540"/>
    </ligand>
</feature>
<evidence type="ECO:0000256" key="13">
    <source>
        <dbReference type="ARBA" id="ARBA00034005"/>
    </source>
</evidence>
<keyword evidence="6 15" id="KW-0479">Metal-binding</keyword>
<evidence type="ECO:0000256" key="1">
    <source>
        <dbReference type="ARBA" id="ARBA00004067"/>
    </source>
</evidence>
<protein>
    <recommendedName>
        <fullName evidence="3 15">DNA ligase</fullName>
        <ecNumber evidence="2 15">6.5.1.2</ecNumber>
    </recommendedName>
    <alternativeName>
        <fullName evidence="15">Polydeoxyribonucleotide synthase [NAD(+)]</fullName>
    </alternativeName>
</protein>
<dbReference type="InterPro" id="IPR012340">
    <property type="entry name" value="NA-bd_OB-fold"/>
</dbReference>
<feature type="binding site" evidence="15">
    <location>
        <position position="144"/>
    </location>
    <ligand>
        <name>NAD(+)</name>
        <dbReference type="ChEBI" id="CHEBI:57540"/>
    </ligand>
</feature>
<dbReference type="Gene3D" id="1.10.287.610">
    <property type="entry name" value="Helix hairpin bin"/>
    <property type="match status" value="1"/>
</dbReference>
<dbReference type="InterPro" id="IPR001679">
    <property type="entry name" value="DNA_ligase"/>
</dbReference>
<dbReference type="GO" id="GO:0006260">
    <property type="term" value="P:DNA replication"/>
    <property type="evidence" value="ECO:0007669"/>
    <property type="project" value="UniProtKB-KW"/>
</dbReference>
<keyword evidence="7 15" id="KW-0227">DNA damage</keyword>
<comment type="similarity">
    <text evidence="14 15">Belongs to the NAD-dependent DNA ligase family. LigA subfamily.</text>
</comment>
<dbReference type="InterPro" id="IPR004149">
    <property type="entry name" value="Znf_DNAligase_C4"/>
</dbReference>
<dbReference type="CDD" id="cd17748">
    <property type="entry name" value="BRCT_DNA_ligase_like"/>
    <property type="match status" value="1"/>
</dbReference>
<dbReference type="SMART" id="SM00292">
    <property type="entry name" value="BRCT"/>
    <property type="match status" value="1"/>
</dbReference>
<dbReference type="Pfam" id="PF03119">
    <property type="entry name" value="DNA_ligase_ZBD"/>
    <property type="match status" value="1"/>
</dbReference>
<dbReference type="FunFam" id="1.10.150.20:FF:000007">
    <property type="entry name" value="DNA ligase"/>
    <property type="match status" value="1"/>
</dbReference>
<dbReference type="CDD" id="cd00114">
    <property type="entry name" value="LIGANc"/>
    <property type="match status" value="1"/>
</dbReference>
<feature type="active site" description="N6-AMP-lysine intermediate" evidence="15">
    <location>
        <position position="123"/>
    </location>
</feature>
<dbReference type="OrthoDB" id="9759736at2"/>
<dbReference type="Proteomes" id="UP000594903">
    <property type="component" value="Chromosome"/>
</dbReference>
<reference evidence="19 20" key="1">
    <citation type="submission" date="2018-06" db="EMBL/GenBank/DDBJ databases">
        <authorList>
            <consortium name="Pathogen Informatics"/>
            <person name="Doyle S."/>
        </authorList>
    </citation>
    <scope>NUCLEOTIDE SEQUENCE [LARGE SCALE GENOMIC DNA]</scope>
    <source>
        <strain evidence="19 20">NCTC11997</strain>
    </source>
</reference>
<reference evidence="18 21" key="2">
    <citation type="submission" date="2020-12" db="EMBL/GenBank/DDBJ databases">
        <title>FDA dAtabase for Regulatory Grade micrObial Sequences (FDA-ARGOS): Supporting development and validation of Infectious Disease Dx tests.</title>
        <authorList>
            <person name="Sproer C."/>
            <person name="Gronow S."/>
            <person name="Severitt S."/>
            <person name="Schroder I."/>
            <person name="Tallon L."/>
            <person name="Sadzewicz L."/>
            <person name="Zhao X."/>
            <person name="Boylan J."/>
            <person name="Ott S."/>
            <person name="Bowen H."/>
            <person name="Vavikolanu K."/>
            <person name="Mehta A."/>
            <person name="Aluvathingal J."/>
            <person name="Nadendla S."/>
            <person name="Lowell S."/>
            <person name="Myers T."/>
            <person name="Yan Y."/>
            <person name="Sichtig H."/>
        </authorList>
    </citation>
    <scope>NUCLEOTIDE SEQUENCE [LARGE SCALE GENOMIC DNA]</scope>
    <source>
        <strain evidence="18 21">FDAARGOS_872</strain>
    </source>
</reference>
<dbReference type="InterPro" id="IPR033136">
    <property type="entry name" value="DNA_ligase_CS"/>
</dbReference>
<evidence type="ECO:0000256" key="7">
    <source>
        <dbReference type="ARBA" id="ARBA00022763"/>
    </source>
</evidence>
<evidence type="ECO:0000256" key="2">
    <source>
        <dbReference type="ARBA" id="ARBA00012722"/>
    </source>
</evidence>
<feature type="binding site" evidence="15">
    <location>
        <position position="181"/>
    </location>
    <ligand>
        <name>NAD(+)</name>
        <dbReference type="ChEBI" id="CHEBI:57540"/>
    </ligand>
</feature>
<feature type="binding site" evidence="15">
    <location>
        <position position="417"/>
    </location>
    <ligand>
        <name>Zn(2+)</name>
        <dbReference type="ChEBI" id="CHEBI:29105"/>
    </ligand>
</feature>
<evidence type="ECO:0000313" key="18">
    <source>
        <dbReference type="EMBL" id="QPT40477.1"/>
    </source>
</evidence>
<feature type="binding site" evidence="15">
    <location>
        <position position="299"/>
    </location>
    <ligand>
        <name>NAD(+)</name>
        <dbReference type="ChEBI" id="CHEBI:57540"/>
    </ligand>
</feature>
<dbReference type="AlphaFoldDB" id="A0A378XDE2"/>
<dbReference type="NCBIfam" id="TIGR00575">
    <property type="entry name" value="dnlj"/>
    <property type="match status" value="1"/>
</dbReference>
<dbReference type="PANTHER" id="PTHR23389">
    <property type="entry name" value="CHROMOSOME TRANSMISSION FIDELITY FACTOR 18"/>
    <property type="match status" value="1"/>
</dbReference>
<feature type="binding site" evidence="15">
    <location>
        <begin position="34"/>
        <end position="38"/>
    </location>
    <ligand>
        <name>NAD(+)</name>
        <dbReference type="ChEBI" id="CHEBI:57540"/>
    </ligand>
</feature>
<dbReference type="PROSITE" id="PS01056">
    <property type="entry name" value="DNA_LIGASE_N2"/>
    <property type="match status" value="1"/>
</dbReference>
<feature type="domain" description="BRCT" evidence="17">
    <location>
        <begin position="614"/>
        <end position="693"/>
    </location>
</feature>
<dbReference type="PIRSF" id="PIRSF001604">
    <property type="entry name" value="LigA"/>
    <property type="match status" value="1"/>
</dbReference>
<dbReference type="Gene3D" id="3.40.50.10190">
    <property type="entry name" value="BRCT domain"/>
    <property type="match status" value="1"/>
</dbReference>
<evidence type="ECO:0000256" key="8">
    <source>
        <dbReference type="ARBA" id="ARBA00022833"/>
    </source>
</evidence>
<dbReference type="FunFam" id="3.30.470.30:FF:000001">
    <property type="entry name" value="DNA ligase"/>
    <property type="match status" value="1"/>
</dbReference>
<dbReference type="GO" id="GO:0003911">
    <property type="term" value="F:DNA ligase (NAD+) activity"/>
    <property type="evidence" value="ECO:0007669"/>
    <property type="project" value="UniProtKB-UniRule"/>
</dbReference>
<dbReference type="EC" id="6.5.1.2" evidence="2 15"/>
<feature type="binding site" evidence="15">
    <location>
        <position position="420"/>
    </location>
    <ligand>
        <name>Zn(2+)</name>
        <dbReference type="ChEBI" id="CHEBI:29105"/>
    </ligand>
</feature>
<dbReference type="InterPro" id="IPR003583">
    <property type="entry name" value="Hlx-hairpin-Hlx_DNA-bd_motif"/>
</dbReference>
<dbReference type="EMBL" id="UGSB01000001">
    <property type="protein sequence ID" value="SUA51249.1"/>
    <property type="molecule type" value="Genomic_DNA"/>
</dbReference>
<dbReference type="Pfam" id="PF01653">
    <property type="entry name" value="DNA_ligase_aden"/>
    <property type="match status" value="1"/>
</dbReference>
<dbReference type="GO" id="GO:0005829">
    <property type="term" value="C:cytosol"/>
    <property type="evidence" value="ECO:0007669"/>
    <property type="project" value="TreeGrafter"/>
</dbReference>
<dbReference type="Pfam" id="PF12826">
    <property type="entry name" value="HHH_2"/>
    <property type="match status" value="1"/>
</dbReference>
<dbReference type="SMART" id="SM00532">
    <property type="entry name" value="LIGANc"/>
    <property type="match status" value="1"/>
</dbReference>
<comment type="catalytic activity">
    <reaction evidence="13 15 16">
        <text>NAD(+) + (deoxyribonucleotide)n-3'-hydroxyl + 5'-phospho-(deoxyribonucleotide)m = (deoxyribonucleotide)n+m + AMP + beta-nicotinamide D-nucleotide.</text>
        <dbReference type="EC" id="6.5.1.2"/>
    </reaction>
</comment>
<keyword evidence="10 15" id="KW-0520">NAD</keyword>
<dbReference type="SUPFAM" id="SSF56091">
    <property type="entry name" value="DNA ligase/mRNA capping enzyme, catalytic domain"/>
    <property type="match status" value="1"/>
</dbReference>
<dbReference type="InterPro" id="IPR013839">
    <property type="entry name" value="DNAligase_adenylation"/>
</dbReference>
<dbReference type="PROSITE" id="PS01055">
    <property type="entry name" value="DNA_LIGASE_N1"/>
    <property type="match status" value="1"/>
</dbReference>
<evidence type="ECO:0000256" key="5">
    <source>
        <dbReference type="ARBA" id="ARBA00022705"/>
    </source>
</evidence>
<evidence type="ECO:0000256" key="4">
    <source>
        <dbReference type="ARBA" id="ARBA00022598"/>
    </source>
</evidence>
<dbReference type="STRING" id="1122619.GCA_000373745_00659"/>
<proteinExistence type="inferred from homology"/>
<dbReference type="InterPro" id="IPR004150">
    <property type="entry name" value="NAD_DNA_ligase_OB"/>
</dbReference>
<dbReference type="Pfam" id="PF14520">
    <property type="entry name" value="HHH_5"/>
    <property type="match status" value="1"/>
</dbReference>
<dbReference type="InterPro" id="IPR018239">
    <property type="entry name" value="DNA_ligase_AS"/>
</dbReference>
<keyword evidence="21" id="KW-1185">Reference proteome</keyword>
<keyword evidence="5 15" id="KW-0235">DNA replication</keyword>
<organism evidence="19 20">
    <name type="scientific">Oligella ureolytica</name>
    <dbReference type="NCBI Taxonomy" id="90244"/>
    <lineage>
        <taxon>Bacteria</taxon>
        <taxon>Pseudomonadati</taxon>
        <taxon>Pseudomonadota</taxon>
        <taxon>Betaproteobacteria</taxon>
        <taxon>Burkholderiales</taxon>
        <taxon>Alcaligenaceae</taxon>
        <taxon>Oligella</taxon>
    </lineage>
</organism>
<feature type="binding site" evidence="15">
    <location>
        <position position="323"/>
    </location>
    <ligand>
        <name>NAD(+)</name>
        <dbReference type="ChEBI" id="CHEBI:57540"/>
    </ligand>
</feature>
<dbReference type="FunFam" id="1.10.150.20:FF:000006">
    <property type="entry name" value="DNA ligase"/>
    <property type="match status" value="1"/>
</dbReference>
<dbReference type="Proteomes" id="UP000254603">
    <property type="component" value="Unassembled WGS sequence"/>
</dbReference>
<name>A0A378XDE2_9BURK</name>
<dbReference type="SUPFAM" id="SSF52113">
    <property type="entry name" value="BRCT domain"/>
    <property type="match status" value="1"/>
</dbReference>
<evidence type="ECO:0000256" key="16">
    <source>
        <dbReference type="RuleBase" id="RU000618"/>
    </source>
</evidence>
<dbReference type="EMBL" id="CP065725">
    <property type="protein sequence ID" value="QPT40477.1"/>
    <property type="molecule type" value="Genomic_DNA"/>
</dbReference>
<evidence type="ECO:0000256" key="9">
    <source>
        <dbReference type="ARBA" id="ARBA00022842"/>
    </source>
</evidence>
<evidence type="ECO:0000313" key="20">
    <source>
        <dbReference type="Proteomes" id="UP000254603"/>
    </source>
</evidence>
<evidence type="ECO:0000256" key="3">
    <source>
        <dbReference type="ARBA" id="ARBA00013308"/>
    </source>
</evidence>
<dbReference type="RefSeq" id="WP_018573837.1">
    <property type="nucleotide sequence ID" value="NZ_CP065725.1"/>
</dbReference>
<keyword evidence="12 15" id="KW-0464">Manganese</keyword>
<dbReference type="InterPro" id="IPR001357">
    <property type="entry name" value="BRCT_dom"/>
</dbReference>
<dbReference type="SMART" id="SM00278">
    <property type="entry name" value="HhH1"/>
    <property type="match status" value="4"/>
</dbReference>
<dbReference type="GO" id="GO:0046872">
    <property type="term" value="F:metal ion binding"/>
    <property type="evidence" value="ECO:0007669"/>
    <property type="project" value="UniProtKB-KW"/>
</dbReference>
<evidence type="ECO:0000256" key="10">
    <source>
        <dbReference type="ARBA" id="ARBA00023027"/>
    </source>
</evidence>
<dbReference type="PROSITE" id="PS50172">
    <property type="entry name" value="BRCT"/>
    <property type="match status" value="1"/>
</dbReference>
<dbReference type="SUPFAM" id="SSF47781">
    <property type="entry name" value="RuvA domain 2-like"/>
    <property type="match status" value="1"/>
</dbReference>
<keyword evidence="11 15" id="KW-0234">DNA repair</keyword>
<dbReference type="SUPFAM" id="SSF50249">
    <property type="entry name" value="Nucleic acid-binding proteins"/>
    <property type="match status" value="1"/>
</dbReference>
<feature type="binding site" evidence="15">
    <location>
        <begin position="83"/>
        <end position="84"/>
    </location>
    <ligand>
        <name>NAD(+)</name>
        <dbReference type="ChEBI" id="CHEBI:57540"/>
    </ligand>
</feature>
<evidence type="ECO:0000256" key="14">
    <source>
        <dbReference type="ARBA" id="ARBA00060881"/>
    </source>
</evidence>
<accession>A0A378XDE2</accession>
<evidence type="ECO:0000313" key="19">
    <source>
        <dbReference type="EMBL" id="SUA51249.1"/>
    </source>
</evidence>
<dbReference type="Pfam" id="PF03120">
    <property type="entry name" value="OB_DNA_ligase"/>
    <property type="match status" value="1"/>
</dbReference>
<dbReference type="PANTHER" id="PTHR23389:SF9">
    <property type="entry name" value="DNA LIGASE"/>
    <property type="match status" value="1"/>
</dbReference>
<feature type="binding site" evidence="15">
    <location>
        <position position="441"/>
    </location>
    <ligand>
        <name>Zn(2+)</name>
        <dbReference type="ChEBI" id="CHEBI:29105"/>
    </ligand>
</feature>
<comment type="function">
    <text evidence="1 15">DNA ligase that catalyzes the formation of phosphodiester linkages between 5'-phosphoryl and 3'-hydroxyl groups in double-stranded DNA using NAD as a coenzyme and as the energy source for the reaction. It is essential for DNA replication and repair of damaged DNA.</text>
</comment>
<dbReference type="Gene3D" id="2.40.50.140">
    <property type="entry name" value="Nucleic acid-binding proteins"/>
    <property type="match status" value="1"/>
</dbReference>
<dbReference type="GO" id="GO:0006281">
    <property type="term" value="P:DNA repair"/>
    <property type="evidence" value="ECO:0007669"/>
    <property type="project" value="UniProtKB-KW"/>
</dbReference>
<evidence type="ECO:0000313" key="21">
    <source>
        <dbReference type="Proteomes" id="UP000594903"/>
    </source>
</evidence>
<dbReference type="GO" id="GO:0003677">
    <property type="term" value="F:DNA binding"/>
    <property type="evidence" value="ECO:0007669"/>
    <property type="project" value="InterPro"/>
</dbReference>
<sequence length="693" mass="76266">MTNSDLQQELEQLYREITRHDYAYHTEDAPTISDAEYDGLVQRVLAIEAEHPQWIKPESPSQRVGAAPLDAFETVQHAMPMLSLNNAFNNEEVVAFNRRVTDNLRAQNLLLAGGDIEYLAELKFDGLAVSLRYEEGRLVQAATRGDGTQGEDVTLNIRTIRSVPLTLNAEVVPAVFEVRGEVLMHRDDFYKLNAEQEKRGIKAFVNPRNAAAGSLRQLDSNITRRRHLRFYAYGWGEVETTEQLPTTQSAMMDKLKDFGFVISPEREVVKGTEGLLAFYQMIEAKRANLPFDIDGIVYKVNSLHLQDALGFISRAPRFALAHKFAAEEMQTLLEGIEIQVGRTGALTPVARLKPVFVGGVTVTNATLHNEDEIRRKDVRIGDTVIVRRAGDVIPEVLAPVLELRPEGAVPFQMVTECPVCASAIERLPGEAVWRCTGGLFCRAQRVQSLIHAASRKALDIEGLGDKLAELLVEKEWVKSLADLYRLRAESISTLDRMGPKSSQNLINAIEKSKNVKLSNFIFSLGIRHVGEATARELAAHFGSMAALSQATIEELLTLNDVGPAIAESIRHFFDEKHNQQVIHELAELGINPIHEGRSASPMVAGAGDSAINADVTAAVAGKTFVLTGTLPNWTRDEASDYLREAGAKVTGSVSKKTDYVVAGEDAGSKLRRAEELGVTVLDEDALKALLGMS</sequence>
<dbReference type="NCBIfam" id="NF005932">
    <property type="entry name" value="PRK07956.1"/>
    <property type="match status" value="1"/>
</dbReference>
<comment type="caution">
    <text evidence="15">Lacks conserved residue(s) required for the propagation of feature annotation.</text>
</comment>
<evidence type="ECO:0000259" key="17">
    <source>
        <dbReference type="PROSITE" id="PS50172"/>
    </source>
</evidence>
<dbReference type="FunFam" id="2.40.50.140:FF:000012">
    <property type="entry name" value="DNA ligase"/>
    <property type="match status" value="1"/>
</dbReference>
<gene>
    <name evidence="19" type="primary">ligA_1</name>
    <name evidence="15 18" type="synonym">ligA</name>
    <name evidence="18" type="ORF">I6G29_02390</name>
    <name evidence="19" type="ORF">NCTC11997_00527</name>
</gene>
<evidence type="ECO:0000256" key="12">
    <source>
        <dbReference type="ARBA" id="ARBA00023211"/>
    </source>
</evidence>
<keyword evidence="8 15" id="KW-0862">Zinc</keyword>
<comment type="cofactor">
    <cofactor evidence="15">
        <name>Mg(2+)</name>
        <dbReference type="ChEBI" id="CHEBI:18420"/>
    </cofactor>
    <cofactor evidence="15">
        <name>Mn(2+)</name>
        <dbReference type="ChEBI" id="CHEBI:29035"/>
    </cofactor>
</comment>
<dbReference type="Gene3D" id="3.30.470.30">
    <property type="entry name" value="DNA ligase/mRNA capping enzyme"/>
    <property type="match status" value="1"/>
</dbReference>
<evidence type="ECO:0000256" key="11">
    <source>
        <dbReference type="ARBA" id="ARBA00023204"/>
    </source>
</evidence>
<keyword evidence="4 15" id="KW-0436">Ligase</keyword>
<dbReference type="InterPro" id="IPR036420">
    <property type="entry name" value="BRCT_dom_sf"/>
</dbReference>
<dbReference type="InterPro" id="IPR041663">
    <property type="entry name" value="DisA/LigA_HHH"/>
</dbReference>
<dbReference type="HAMAP" id="MF_01588">
    <property type="entry name" value="DNA_ligase_A"/>
    <property type="match status" value="1"/>
</dbReference>
<dbReference type="Pfam" id="PF00533">
    <property type="entry name" value="BRCT"/>
    <property type="match status" value="1"/>
</dbReference>
<dbReference type="Gene3D" id="6.20.10.30">
    <property type="match status" value="1"/>
</dbReference>